<keyword evidence="2" id="KW-1185">Reference proteome</keyword>
<dbReference type="KEGG" id="shi:Shel_15770"/>
<dbReference type="AlphaFoldDB" id="C7N6R1"/>
<dbReference type="RefSeq" id="WP_012798698.1">
    <property type="nucleotide sequence ID" value="NC_013165.1"/>
</dbReference>
<gene>
    <name evidence="1" type="ordered locus">Shel_15770</name>
</gene>
<evidence type="ECO:0000313" key="2">
    <source>
        <dbReference type="Proteomes" id="UP000002026"/>
    </source>
</evidence>
<evidence type="ECO:0000313" key="1">
    <source>
        <dbReference type="EMBL" id="ACV22596.1"/>
    </source>
</evidence>
<accession>C7N6R1</accession>
<name>C7N6R1_SLAHD</name>
<reference evidence="1 2" key="1">
    <citation type="journal article" date="2009" name="Stand. Genomic Sci.">
        <title>Complete genome sequence of Slackia heliotrinireducens type strain (RHS 1).</title>
        <authorList>
            <person name="Pukall R."/>
            <person name="Lapidus A."/>
            <person name="Nolan M."/>
            <person name="Copeland A."/>
            <person name="Glavina Del Rio T."/>
            <person name="Lucas S."/>
            <person name="Chen F."/>
            <person name="Tice H."/>
            <person name="Cheng J.F."/>
            <person name="Chertkov O."/>
            <person name="Bruce D."/>
            <person name="Goodwin L."/>
            <person name="Kuske C."/>
            <person name="Brettin T."/>
            <person name="Detter J.C."/>
            <person name="Han C."/>
            <person name="Pitluck S."/>
            <person name="Pati A."/>
            <person name="Mavrommatis K."/>
            <person name="Ivanova N."/>
            <person name="Ovchinnikova G."/>
            <person name="Chen A."/>
            <person name="Palaniappan K."/>
            <person name="Schneider S."/>
            <person name="Rohde M."/>
            <person name="Chain P."/>
            <person name="D'haeseleer P."/>
            <person name="Goker M."/>
            <person name="Bristow J."/>
            <person name="Eisen J.A."/>
            <person name="Markowitz V."/>
            <person name="Kyrpides N.C."/>
            <person name="Klenk H.P."/>
            <person name="Hugenholtz P."/>
        </authorList>
    </citation>
    <scope>NUCLEOTIDE SEQUENCE [LARGE SCALE GENOMIC DNA]</scope>
    <source>
        <strain evidence="2">ATCC 29202 / DSM 20476 / NCTC 11029 / RHS 1</strain>
    </source>
</reference>
<dbReference type="HOGENOM" id="CLU_2755744_0_0_11"/>
<protein>
    <submittedName>
        <fullName evidence="1">Uncharacterized protein</fullName>
    </submittedName>
</protein>
<sequence>MRMDAGEAVGLCAECSLRILGLLVLVAEAVMPRRWRHAREYVAAQRRWLGMKHDEMELAEAVDDVFGGEE</sequence>
<organism evidence="1 2">
    <name type="scientific">Slackia heliotrinireducens (strain ATCC 29202 / DSM 20476 / NCTC 11029 / RHS 1)</name>
    <name type="common">Peptococcus heliotrinreducens</name>
    <dbReference type="NCBI Taxonomy" id="471855"/>
    <lineage>
        <taxon>Bacteria</taxon>
        <taxon>Bacillati</taxon>
        <taxon>Actinomycetota</taxon>
        <taxon>Coriobacteriia</taxon>
        <taxon>Eggerthellales</taxon>
        <taxon>Eggerthellaceae</taxon>
        <taxon>Slackia</taxon>
    </lineage>
</organism>
<dbReference type="Proteomes" id="UP000002026">
    <property type="component" value="Chromosome"/>
</dbReference>
<dbReference type="STRING" id="471855.Shel_15770"/>
<proteinExistence type="predicted"/>
<dbReference type="EMBL" id="CP001684">
    <property type="protein sequence ID" value="ACV22596.1"/>
    <property type="molecule type" value="Genomic_DNA"/>
</dbReference>